<keyword evidence="5" id="KW-0472">Membrane</keyword>
<dbReference type="SUPFAM" id="SSF53448">
    <property type="entry name" value="Nucleotide-diphospho-sugar transferases"/>
    <property type="match status" value="1"/>
</dbReference>
<evidence type="ECO:0000256" key="3">
    <source>
        <dbReference type="ARBA" id="ARBA00022676"/>
    </source>
</evidence>
<comment type="function">
    <text evidence="6">Catalyzes the glycosylation of 4,4'-diaponeurosporenoate, i.e. the esterification of glucose at the C1'' position with the carboxyl group of 4,4'-diaponeurosporenic acid, to form glycosyl-4,4'-diaponeurosporenoate. This is a step in the biosynthesis of staphyloxanthin, an orange pigment present in most staphylococci strains.</text>
</comment>
<dbReference type="InterPro" id="IPR029044">
    <property type="entry name" value="Nucleotide-diphossugar_trans"/>
</dbReference>
<reference evidence="11 12" key="1">
    <citation type="submission" date="2024-07" db="EMBL/GenBank/DDBJ databases">
        <authorList>
            <person name="Thanompreechachai J."/>
            <person name="Duangmal K."/>
        </authorList>
    </citation>
    <scope>NUCLEOTIDE SEQUENCE [LARGE SCALE GENOMIC DNA]</scope>
    <source>
        <strain evidence="11 12">TBRC 1896</strain>
    </source>
</reference>
<dbReference type="GO" id="GO:0016757">
    <property type="term" value="F:glycosyltransferase activity"/>
    <property type="evidence" value="ECO:0007669"/>
    <property type="project" value="UniProtKB-KW"/>
</dbReference>
<evidence type="ECO:0000259" key="10">
    <source>
        <dbReference type="Pfam" id="PF00535"/>
    </source>
</evidence>
<sequence>MRLDRIVVVVPARDEAATVSACVASVRAAARRVAVDVEVLLVADRCTDSTADLARGAGARVLPVSLGSVGATRAAGVAAALAEVEPVAWAHWWIACTDADSVVPRGWLAHHERTATAGTDLLLGTVRLTGPATRHALWRERYAAQREHVHGANLGVRASTYRAAGGFPPVPAHEDRLLAERVRAVPGARVAHTRAYPVLTSDRTLGRAPAGVAQDLAGVRHCA</sequence>
<comment type="pathway">
    <text evidence="7">Carotenoid biosynthesis; staphyloxanthin biosynthesis; staphyloxanthin from farnesyl diphosphate: step 4/5.</text>
</comment>
<evidence type="ECO:0000256" key="7">
    <source>
        <dbReference type="ARBA" id="ARBA00037904"/>
    </source>
</evidence>
<organism evidence="11 12">
    <name type="scientific">Kineococcus mangrovi</name>
    <dbReference type="NCBI Taxonomy" id="1660183"/>
    <lineage>
        <taxon>Bacteria</taxon>
        <taxon>Bacillati</taxon>
        <taxon>Actinomycetota</taxon>
        <taxon>Actinomycetes</taxon>
        <taxon>Kineosporiales</taxon>
        <taxon>Kineosporiaceae</taxon>
        <taxon>Kineococcus</taxon>
    </lineage>
</organism>
<dbReference type="InterPro" id="IPR001173">
    <property type="entry name" value="Glyco_trans_2-like"/>
</dbReference>
<evidence type="ECO:0000256" key="2">
    <source>
        <dbReference type="ARBA" id="ARBA00022475"/>
    </source>
</evidence>
<dbReference type="EMBL" id="JBGGTQ010000001">
    <property type="protein sequence ID" value="MEZ0491093.1"/>
    <property type="molecule type" value="Genomic_DNA"/>
</dbReference>
<keyword evidence="4 11" id="KW-0808">Transferase</keyword>
<dbReference type="Pfam" id="PF00535">
    <property type="entry name" value="Glycos_transf_2"/>
    <property type="match status" value="1"/>
</dbReference>
<proteinExistence type="inferred from homology"/>
<dbReference type="Proteomes" id="UP001566476">
    <property type="component" value="Unassembled WGS sequence"/>
</dbReference>
<name>A0ABV4HXF2_9ACTN</name>
<comment type="similarity">
    <text evidence="8">Belongs to the glycosyltransferase 2 family. CrtQ subfamily.</text>
</comment>
<keyword evidence="12" id="KW-1185">Reference proteome</keyword>
<comment type="caution">
    <text evidence="11">The sequence shown here is derived from an EMBL/GenBank/DDBJ whole genome shotgun (WGS) entry which is preliminary data.</text>
</comment>
<dbReference type="RefSeq" id="WP_370717122.1">
    <property type="nucleotide sequence ID" value="NZ_JBGGTQ010000001.1"/>
</dbReference>
<dbReference type="PANTHER" id="PTHR43646:SF2">
    <property type="entry name" value="GLYCOSYLTRANSFERASE 2-LIKE DOMAIN-CONTAINING PROTEIN"/>
    <property type="match status" value="1"/>
</dbReference>
<evidence type="ECO:0000256" key="5">
    <source>
        <dbReference type="ARBA" id="ARBA00023136"/>
    </source>
</evidence>
<gene>
    <name evidence="11" type="ORF">AB2L28_02435</name>
</gene>
<protein>
    <recommendedName>
        <fullName evidence="9">4,4'-diaponeurosporenoate glycosyltransferase</fullName>
    </recommendedName>
</protein>
<dbReference type="PANTHER" id="PTHR43646">
    <property type="entry name" value="GLYCOSYLTRANSFERASE"/>
    <property type="match status" value="1"/>
</dbReference>
<keyword evidence="2" id="KW-1003">Cell membrane</keyword>
<evidence type="ECO:0000256" key="4">
    <source>
        <dbReference type="ARBA" id="ARBA00022679"/>
    </source>
</evidence>
<accession>A0ABV4HXF2</accession>
<evidence type="ECO:0000313" key="11">
    <source>
        <dbReference type="EMBL" id="MEZ0491093.1"/>
    </source>
</evidence>
<evidence type="ECO:0000313" key="12">
    <source>
        <dbReference type="Proteomes" id="UP001566476"/>
    </source>
</evidence>
<evidence type="ECO:0000256" key="9">
    <source>
        <dbReference type="ARBA" id="ARBA00040345"/>
    </source>
</evidence>
<comment type="subcellular location">
    <subcellularLocation>
        <location evidence="1">Cell membrane</location>
    </subcellularLocation>
</comment>
<evidence type="ECO:0000256" key="6">
    <source>
        <dbReference type="ARBA" id="ARBA00037281"/>
    </source>
</evidence>
<feature type="domain" description="Glycosyltransferase 2-like" evidence="10">
    <location>
        <begin position="8"/>
        <end position="145"/>
    </location>
</feature>
<evidence type="ECO:0000256" key="1">
    <source>
        <dbReference type="ARBA" id="ARBA00004236"/>
    </source>
</evidence>
<keyword evidence="3 11" id="KW-0328">Glycosyltransferase</keyword>
<evidence type="ECO:0000256" key="8">
    <source>
        <dbReference type="ARBA" id="ARBA00038120"/>
    </source>
</evidence>
<dbReference type="Gene3D" id="3.90.550.10">
    <property type="entry name" value="Spore Coat Polysaccharide Biosynthesis Protein SpsA, Chain A"/>
    <property type="match status" value="1"/>
</dbReference>